<accession>A0A0B6Z0T7</accession>
<gene>
    <name evidence="1" type="primary">ORF44328</name>
</gene>
<dbReference type="AlphaFoldDB" id="A0A0B6Z0T7"/>
<dbReference type="EMBL" id="HACG01015273">
    <property type="protein sequence ID" value="CEK62138.1"/>
    <property type="molecule type" value="Transcribed_RNA"/>
</dbReference>
<name>A0A0B6Z0T7_9EUPU</name>
<sequence>MLLKKEPTSFQMRVQWSHHLTTHSSNENITKSKPLLTLSGSGQRPCFLQA</sequence>
<proteinExistence type="predicted"/>
<reference evidence="1" key="1">
    <citation type="submission" date="2014-12" db="EMBL/GenBank/DDBJ databases">
        <title>Insight into the proteome of Arion vulgaris.</title>
        <authorList>
            <person name="Aradska J."/>
            <person name="Bulat T."/>
            <person name="Smidak R."/>
            <person name="Sarate P."/>
            <person name="Gangsoo J."/>
            <person name="Sialana F."/>
            <person name="Bilban M."/>
            <person name="Lubec G."/>
        </authorList>
    </citation>
    <scope>NUCLEOTIDE SEQUENCE</scope>
    <source>
        <tissue evidence="1">Skin</tissue>
    </source>
</reference>
<organism evidence="1">
    <name type="scientific">Arion vulgaris</name>
    <dbReference type="NCBI Taxonomy" id="1028688"/>
    <lineage>
        <taxon>Eukaryota</taxon>
        <taxon>Metazoa</taxon>
        <taxon>Spiralia</taxon>
        <taxon>Lophotrochozoa</taxon>
        <taxon>Mollusca</taxon>
        <taxon>Gastropoda</taxon>
        <taxon>Heterobranchia</taxon>
        <taxon>Euthyneura</taxon>
        <taxon>Panpulmonata</taxon>
        <taxon>Eupulmonata</taxon>
        <taxon>Stylommatophora</taxon>
        <taxon>Helicina</taxon>
        <taxon>Arionoidea</taxon>
        <taxon>Arionidae</taxon>
        <taxon>Arion</taxon>
    </lineage>
</organism>
<feature type="non-terminal residue" evidence="1">
    <location>
        <position position="50"/>
    </location>
</feature>
<protein>
    <submittedName>
        <fullName evidence="1">Uncharacterized protein</fullName>
    </submittedName>
</protein>
<evidence type="ECO:0000313" key="1">
    <source>
        <dbReference type="EMBL" id="CEK62138.1"/>
    </source>
</evidence>